<organism evidence="3 4">
    <name type="scientific">Thermomonospora curvata (strain ATCC 19995 / DSM 43183 / JCM 3096 / KCTC 9072 / NBRC 15933 / NCIMB 10081 / Henssen B9)</name>
    <dbReference type="NCBI Taxonomy" id="471852"/>
    <lineage>
        <taxon>Bacteria</taxon>
        <taxon>Bacillati</taxon>
        <taxon>Actinomycetota</taxon>
        <taxon>Actinomycetes</taxon>
        <taxon>Streptosporangiales</taxon>
        <taxon>Thermomonosporaceae</taxon>
        <taxon>Thermomonospora</taxon>
    </lineage>
</organism>
<dbReference type="AlphaFoldDB" id="D1AEY4"/>
<feature type="compositionally biased region" description="Low complexity" evidence="1">
    <location>
        <begin position="214"/>
        <end position="225"/>
    </location>
</feature>
<reference evidence="3 4" key="1">
    <citation type="journal article" date="2011" name="Stand. Genomic Sci.">
        <title>Complete genome sequence of Thermomonospora curvata type strain (B9).</title>
        <authorList>
            <person name="Chertkov O."/>
            <person name="Sikorski J."/>
            <person name="Nolan M."/>
            <person name="Lapidus A."/>
            <person name="Lucas S."/>
            <person name="Del Rio T.G."/>
            <person name="Tice H."/>
            <person name="Cheng J.F."/>
            <person name="Goodwin L."/>
            <person name="Pitluck S."/>
            <person name="Liolios K."/>
            <person name="Ivanova N."/>
            <person name="Mavromatis K."/>
            <person name="Mikhailova N."/>
            <person name="Ovchinnikova G."/>
            <person name="Pati A."/>
            <person name="Chen A."/>
            <person name="Palaniappan K."/>
            <person name="Djao O.D."/>
            <person name="Land M."/>
            <person name="Hauser L."/>
            <person name="Chang Y.J."/>
            <person name="Jeffries C.D."/>
            <person name="Brettin T."/>
            <person name="Han C."/>
            <person name="Detter J.C."/>
            <person name="Rohde M."/>
            <person name="Goker M."/>
            <person name="Woyke T."/>
            <person name="Bristow J."/>
            <person name="Eisen J.A."/>
            <person name="Markowitz V."/>
            <person name="Hugenholtz P."/>
            <person name="Klenk H.P."/>
            <person name="Kyrpides N.C."/>
        </authorList>
    </citation>
    <scope>NUCLEOTIDE SEQUENCE [LARGE SCALE GENOMIC DNA]</scope>
    <source>
        <strain evidence="4">ATCC 19995 / DSM 43183 / JCM 3096 / KCTC 9072 / NBRC 15933 / NCIMB 10081 / Henssen B9</strain>
    </source>
</reference>
<dbReference type="Proteomes" id="UP000001918">
    <property type="component" value="Chromosome"/>
</dbReference>
<gene>
    <name evidence="3" type="ordered locus">Tcur_3999</name>
</gene>
<dbReference type="eggNOG" id="ENOG50334N1">
    <property type="taxonomic scope" value="Bacteria"/>
</dbReference>
<feature type="transmembrane region" description="Helical" evidence="2">
    <location>
        <begin position="346"/>
        <end position="367"/>
    </location>
</feature>
<keyword evidence="4" id="KW-1185">Reference proteome</keyword>
<dbReference type="EMBL" id="CP001738">
    <property type="protein sequence ID" value="ACY99528.1"/>
    <property type="molecule type" value="Genomic_DNA"/>
</dbReference>
<keyword evidence="2" id="KW-0812">Transmembrane</keyword>
<feature type="region of interest" description="Disordered" evidence="1">
    <location>
        <begin position="1"/>
        <end position="311"/>
    </location>
</feature>
<dbReference type="KEGG" id="tcu:Tcur_3999"/>
<keyword evidence="2" id="KW-1133">Transmembrane helix</keyword>
<feature type="compositionally biased region" description="Polar residues" evidence="1">
    <location>
        <begin position="162"/>
        <end position="172"/>
    </location>
</feature>
<keyword evidence="2" id="KW-0472">Membrane</keyword>
<evidence type="ECO:0000256" key="2">
    <source>
        <dbReference type="SAM" id="Phobius"/>
    </source>
</evidence>
<dbReference type="HOGENOM" id="CLU_459215_0_0_11"/>
<name>D1AEY4_THECD</name>
<evidence type="ECO:0000256" key="1">
    <source>
        <dbReference type="SAM" id="MobiDB-lite"/>
    </source>
</evidence>
<proteinExistence type="predicted"/>
<feature type="compositionally biased region" description="Low complexity" evidence="1">
    <location>
        <begin position="182"/>
        <end position="200"/>
    </location>
</feature>
<sequence>MNDEIAATDEPTGPIQQIDSTDRSGERGATASARPDADQASRSPDRTEPAQARLSGPAESPSPDENPDDDWRPAERPGGGTAAERPAVNSWFERPPRPPAPPRQEPDSPEDSAAESADQAPAGFWITAAKSPQGDSPGRDFDDPGGAGAFEEPSGAAFAGSRDSSPWASSDGPTAGPGGAFGEPSAPEPAGSPAAAWGEPTGERPSWEREEPAPGEAARRPGAFAESREESFEASSAKPSPGTSGQEPGDVRVAPLPADGPAKTSAERPGWEGSLFDGSADGGGGVPGYAPVEMSGPSTPPKPGRPSSGSWEMPEWIREEERRAKEGLSTSADVGFDEETGRSRRIALLAGALVVVVLIGAGGYFFLRRGDSAAATAPPPRAVKESPTSALPQITTEPQVKLPPNKAMPRFSGSPARVVGMLDDRRAGLSYPRLGAPWRVPTARNDLAVPGWSGQQAVAAEQRGEQARHARLLTGVLQSPLAAEYTGPRSLRTVTAKALRDVIELYYDFPHQERALASQPLNVGGRRGWLISSYLKFKRPGVKATGEVVAVAVIDTGRSAPAVVLAGVPNTHRAQWPDINLFFSRLKPITKATE</sequence>
<protein>
    <submittedName>
        <fullName evidence="3">Uncharacterized protein</fullName>
    </submittedName>
</protein>
<dbReference type="STRING" id="471852.Tcur_3999"/>
<evidence type="ECO:0000313" key="4">
    <source>
        <dbReference type="Proteomes" id="UP000001918"/>
    </source>
</evidence>
<evidence type="ECO:0000313" key="3">
    <source>
        <dbReference type="EMBL" id="ACY99528.1"/>
    </source>
</evidence>
<feature type="compositionally biased region" description="Basic and acidic residues" evidence="1">
    <location>
        <begin position="201"/>
        <end position="212"/>
    </location>
</feature>
<feature type="compositionally biased region" description="Basic and acidic residues" evidence="1">
    <location>
        <begin position="35"/>
        <end position="48"/>
    </location>
</feature>
<accession>D1AEY4</accession>